<organism evidence="1 2">
    <name type="scientific">Roseinatronobacter monicus</name>
    <dbReference type="NCBI Taxonomy" id="393481"/>
    <lineage>
        <taxon>Bacteria</taxon>
        <taxon>Pseudomonadati</taxon>
        <taxon>Pseudomonadota</taxon>
        <taxon>Alphaproteobacteria</taxon>
        <taxon>Rhodobacterales</taxon>
        <taxon>Paracoccaceae</taxon>
        <taxon>Roseinatronobacter</taxon>
    </lineage>
</organism>
<name>A0A543KCV8_9RHOB</name>
<dbReference type="AlphaFoldDB" id="A0A543KCV8"/>
<dbReference type="Proteomes" id="UP000320582">
    <property type="component" value="Unassembled WGS sequence"/>
</dbReference>
<sequence>MVYSATTPATDRKARFTRASNPGLFGSKGVSISLVIPAASAARKMRLRRIKNCDAANGSPKSATSIAQALSYAAHSGDNASGVSSGSGTFLGISLTLARVGSSQRYNTQPVITQNINKNGQSSVKHATGNETLFGIVLTVIKKNLRALPVETGRIGKMQTALSKILRGFGLVPFKLPSHMFASDTTSSGAIYHERKSPSKLYMPVGGLWINNILRQAESRMRNVVSVEVLSNLKYGHLIRTEATNA</sequence>
<gene>
    <name evidence="1" type="ORF">BD293_1550</name>
</gene>
<dbReference type="EMBL" id="VFPT01000001">
    <property type="protein sequence ID" value="TQM92928.1"/>
    <property type="molecule type" value="Genomic_DNA"/>
</dbReference>
<comment type="caution">
    <text evidence="1">The sequence shown here is derived from an EMBL/GenBank/DDBJ whole genome shotgun (WGS) entry which is preliminary data.</text>
</comment>
<accession>A0A543KCV8</accession>
<proteinExistence type="predicted"/>
<evidence type="ECO:0000313" key="1">
    <source>
        <dbReference type="EMBL" id="TQM92928.1"/>
    </source>
</evidence>
<reference evidence="1 2" key="1">
    <citation type="submission" date="2019-06" db="EMBL/GenBank/DDBJ databases">
        <title>Genomic Encyclopedia of Archaeal and Bacterial Type Strains, Phase II (KMG-II): from individual species to whole genera.</title>
        <authorList>
            <person name="Goeker M."/>
        </authorList>
    </citation>
    <scope>NUCLEOTIDE SEQUENCE [LARGE SCALE GENOMIC DNA]</scope>
    <source>
        <strain evidence="1 2">DSM 18423</strain>
    </source>
</reference>
<keyword evidence="2" id="KW-1185">Reference proteome</keyword>
<evidence type="ECO:0000313" key="2">
    <source>
        <dbReference type="Proteomes" id="UP000320582"/>
    </source>
</evidence>
<protein>
    <submittedName>
        <fullName evidence="1">Uncharacterized protein</fullName>
    </submittedName>
</protein>